<accession>A0AAV4U1S1</accession>
<dbReference type="Proteomes" id="UP001054837">
    <property type="component" value="Unassembled WGS sequence"/>
</dbReference>
<gene>
    <name evidence="1" type="ORF">CDAR_495981</name>
</gene>
<evidence type="ECO:0008006" key="3">
    <source>
        <dbReference type="Google" id="ProtNLM"/>
    </source>
</evidence>
<dbReference type="AlphaFoldDB" id="A0AAV4U1S1"/>
<dbReference type="EMBL" id="BPLQ01010581">
    <property type="protein sequence ID" value="GIY51700.1"/>
    <property type="molecule type" value="Genomic_DNA"/>
</dbReference>
<proteinExistence type="predicted"/>
<evidence type="ECO:0000313" key="2">
    <source>
        <dbReference type="Proteomes" id="UP001054837"/>
    </source>
</evidence>
<keyword evidence="2" id="KW-1185">Reference proteome</keyword>
<reference evidence="1 2" key="1">
    <citation type="submission" date="2021-06" db="EMBL/GenBank/DDBJ databases">
        <title>Caerostris darwini draft genome.</title>
        <authorList>
            <person name="Kono N."/>
            <person name="Arakawa K."/>
        </authorList>
    </citation>
    <scope>NUCLEOTIDE SEQUENCE [LARGE SCALE GENOMIC DNA]</scope>
</reference>
<evidence type="ECO:0000313" key="1">
    <source>
        <dbReference type="EMBL" id="GIY51700.1"/>
    </source>
</evidence>
<comment type="caution">
    <text evidence="1">The sequence shown here is derived from an EMBL/GenBank/DDBJ whole genome shotgun (WGS) entry which is preliminary data.</text>
</comment>
<name>A0AAV4U1S1_9ARAC</name>
<sequence>MTSWETGKLPGATLLKGDQSLRSSQSHVRKGFRVISPAKEQWQIIHTNSSAKSPTCDCGEEFENMQHLLYSCNLWTEIRRKHFPSFTSSETTPTQ</sequence>
<organism evidence="1 2">
    <name type="scientific">Caerostris darwini</name>
    <dbReference type="NCBI Taxonomy" id="1538125"/>
    <lineage>
        <taxon>Eukaryota</taxon>
        <taxon>Metazoa</taxon>
        <taxon>Ecdysozoa</taxon>
        <taxon>Arthropoda</taxon>
        <taxon>Chelicerata</taxon>
        <taxon>Arachnida</taxon>
        <taxon>Araneae</taxon>
        <taxon>Araneomorphae</taxon>
        <taxon>Entelegynae</taxon>
        <taxon>Araneoidea</taxon>
        <taxon>Araneidae</taxon>
        <taxon>Caerostris</taxon>
    </lineage>
</organism>
<protein>
    <recommendedName>
        <fullName evidence="3">Reverse transcriptase zinc-binding domain-containing protein</fullName>
    </recommendedName>
</protein>